<protein>
    <submittedName>
        <fullName evidence="1">Uncharacterized protein</fullName>
    </submittedName>
</protein>
<comment type="caution">
    <text evidence="1">The sequence shown here is derived from an EMBL/GenBank/DDBJ whole genome shotgun (WGS) entry which is preliminary data.</text>
</comment>
<dbReference type="OrthoDB" id="1736922at2759"/>
<gene>
    <name evidence="1" type="ORF">Gogos_021376</name>
</gene>
<evidence type="ECO:0000313" key="2">
    <source>
        <dbReference type="Proteomes" id="UP000593579"/>
    </source>
</evidence>
<reference evidence="1 2" key="1">
    <citation type="journal article" date="2019" name="Genome Biol. Evol.">
        <title>Insights into the evolution of the New World diploid cottons (Gossypium, subgenus Houzingenia) based on genome sequencing.</title>
        <authorList>
            <person name="Grover C.E."/>
            <person name="Arick M.A. 2nd"/>
            <person name="Thrash A."/>
            <person name="Conover J.L."/>
            <person name="Sanders W.S."/>
            <person name="Peterson D.G."/>
            <person name="Frelichowski J.E."/>
            <person name="Scheffler J.A."/>
            <person name="Scheffler B.E."/>
            <person name="Wendel J.F."/>
        </authorList>
    </citation>
    <scope>NUCLEOTIDE SEQUENCE [LARGE SCALE GENOMIC DNA]</scope>
    <source>
        <strain evidence="1">5</strain>
        <tissue evidence="1">Leaf</tissue>
    </source>
</reference>
<dbReference type="EMBL" id="JABEZY010258544">
    <property type="protein sequence ID" value="MBA0753885.1"/>
    <property type="molecule type" value="Genomic_DNA"/>
</dbReference>
<evidence type="ECO:0000313" key="1">
    <source>
        <dbReference type="EMBL" id="MBA0753885.1"/>
    </source>
</evidence>
<name>A0A7J9D022_GOSGO</name>
<keyword evidence="2" id="KW-1185">Reference proteome</keyword>
<dbReference type="AlphaFoldDB" id="A0A7J9D022"/>
<organism evidence="1 2">
    <name type="scientific">Gossypium gossypioides</name>
    <name type="common">Mexican cotton</name>
    <name type="synonym">Selera gossypioides</name>
    <dbReference type="NCBI Taxonomy" id="34282"/>
    <lineage>
        <taxon>Eukaryota</taxon>
        <taxon>Viridiplantae</taxon>
        <taxon>Streptophyta</taxon>
        <taxon>Embryophyta</taxon>
        <taxon>Tracheophyta</taxon>
        <taxon>Spermatophyta</taxon>
        <taxon>Magnoliopsida</taxon>
        <taxon>eudicotyledons</taxon>
        <taxon>Gunneridae</taxon>
        <taxon>Pentapetalae</taxon>
        <taxon>rosids</taxon>
        <taxon>malvids</taxon>
        <taxon>Malvales</taxon>
        <taxon>Malvaceae</taxon>
        <taxon>Malvoideae</taxon>
        <taxon>Gossypium</taxon>
    </lineage>
</organism>
<dbReference type="Proteomes" id="UP000593579">
    <property type="component" value="Unassembled WGS sequence"/>
</dbReference>
<accession>A0A7J9D022</accession>
<proteinExistence type="predicted"/>
<sequence>MKIDTSVGSLQTFKLNFKESPKDRFKKEKNLALNVASGAYDSIEELAHLAKIETPTTKALCWANTDTEKRKLGERMGLDTPVVLAVNDGF</sequence>